<evidence type="ECO:0000256" key="1">
    <source>
        <dbReference type="ARBA" id="ARBA00022536"/>
    </source>
</evidence>
<dbReference type="Gene3D" id="2.10.25.10">
    <property type="entry name" value="Laminin"/>
    <property type="match status" value="2"/>
</dbReference>
<evidence type="ECO:0000313" key="9">
    <source>
        <dbReference type="EMBL" id="KAF6031468.1"/>
    </source>
</evidence>
<keyword evidence="1 6" id="KW-0245">EGF-like domain</keyword>
<dbReference type="AlphaFoldDB" id="A0A7J7K1J3"/>
<dbReference type="GO" id="GO:0005509">
    <property type="term" value="F:calcium ion binding"/>
    <property type="evidence" value="ECO:0007669"/>
    <property type="project" value="InterPro"/>
</dbReference>
<keyword evidence="5" id="KW-0325">Glycoprotein</keyword>
<dbReference type="SMART" id="SM00181">
    <property type="entry name" value="EGF"/>
    <property type="match status" value="7"/>
</dbReference>
<evidence type="ECO:0000256" key="4">
    <source>
        <dbReference type="ARBA" id="ARBA00023157"/>
    </source>
</evidence>
<feature type="signal peptide" evidence="7">
    <location>
        <begin position="1"/>
        <end position="18"/>
    </location>
</feature>
<gene>
    <name evidence="9" type="ORF">EB796_010222</name>
</gene>
<dbReference type="InterPro" id="IPR051022">
    <property type="entry name" value="Notch_Cell-Fate_Det"/>
</dbReference>
<dbReference type="OrthoDB" id="5953235at2759"/>
<dbReference type="PROSITE" id="PS00022">
    <property type="entry name" value="EGF_1"/>
    <property type="match status" value="2"/>
</dbReference>
<name>A0A7J7K1J3_BUGNE</name>
<dbReference type="SMART" id="SM00179">
    <property type="entry name" value="EGF_CA"/>
    <property type="match status" value="2"/>
</dbReference>
<dbReference type="InterPro" id="IPR001881">
    <property type="entry name" value="EGF-like_Ca-bd_dom"/>
</dbReference>
<dbReference type="FunFam" id="2.10.25.10:FF:000109">
    <property type="entry name" value="Notch homolog 4, [Drosophila]"/>
    <property type="match status" value="1"/>
</dbReference>
<evidence type="ECO:0000259" key="8">
    <source>
        <dbReference type="PROSITE" id="PS50026"/>
    </source>
</evidence>
<evidence type="ECO:0000313" key="10">
    <source>
        <dbReference type="Proteomes" id="UP000593567"/>
    </source>
</evidence>
<feature type="disulfide bond" evidence="6">
    <location>
        <begin position="172"/>
        <end position="181"/>
    </location>
</feature>
<reference evidence="9" key="1">
    <citation type="submission" date="2020-06" db="EMBL/GenBank/DDBJ databases">
        <title>Draft genome of Bugula neritina, a colonial animal packing powerful symbionts and potential medicines.</title>
        <authorList>
            <person name="Rayko M."/>
        </authorList>
    </citation>
    <scope>NUCLEOTIDE SEQUENCE [LARGE SCALE GENOMIC DNA]</scope>
    <source>
        <strain evidence="9">Kwan_BN1</strain>
    </source>
</reference>
<dbReference type="Pfam" id="PF00008">
    <property type="entry name" value="EGF"/>
    <property type="match status" value="1"/>
</dbReference>
<keyword evidence="4 6" id="KW-1015">Disulfide bond</keyword>
<evidence type="ECO:0000256" key="6">
    <source>
        <dbReference type="PROSITE-ProRule" id="PRU00076"/>
    </source>
</evidence>
<keyword evidence="3" id="KW-0677">Repeat</keyword>
<dbReference type="EMBL" id="VXIV02001601">
    <property type="protein sequence ID" value="KAF6031468.1"/>
    <property type="molecule type" value="Genomic_DNA"/>
</dbReference>
<dbReference type="Proteomes" id="UP000593567">
    <property type="component" value="Unassembled WGS sequence"/>
</dbReference>
<proteinExistence type="predicted"/>
<evidence type="ECO:0000256" key="3">
    <source>
        <dbReference type="ARBA" id="ARBA00022737"/>
    </source>
</evidence>
<evidence type="ECO:0000256" key="5">
    <source>
        <dbReference type="ARBA" id="ARBA00023180"/>
    </source>
</evidence>
<feature type="domain" description="EGF-like" evidence="8">
    <location>
        <begin position="146"/>
        <end position="182"/>
    </location>
</feature>
<dbReference type="SUPFAM" id="SSF57196">
    <property type="entry name" value="EGF/Laminin"/>
    <property type="match status" value="1"/>
</dbReference>
<organism evidence="9 10">
    <name type="scientific">Bugula neritina</name>
    <name type="common">Brown bryozoan</name>
    <name type="synonym">Sertularia neritina</name>
    <dbReference type="NCBI Taxonomy" id="10212"/>
    <lineage>
        <taxon>Eukaryota</taxon>
        <taxon>Metazoa</taxon>
        <taxon>Spiralia</taxon>
        <taxon>Lophotrochozoa</taxon>
        <taxon>Bryozoa</taxon>
        <taxon>Gymnolaemata</taxon>
        <taxon>Cheilostomatida</taxon>
        <taxon>Flustrina</taxon>
        <taxon>Buguloidea</taxon>
        <taxon>Bugulidae</taxon>
        <taxon>Bugula</taxon>
    </lineage>
</organism>
<dbReference type="PANTHER" id="PTHR24049">
    <property type="entry name" value="CRUMBS FAMILY MEMBER"/>
    <property type="match status" value="1"/>
</dbReference>
<keyword evidence="10" id="KW-1185">Reference proteome</keyword>
<keyword evidence="2 7" id="KW-0732">Signal</keyword>
<evidence type="ECO:0000256" key="2">
    <source>
        <dbReference type="ARBA" id="ARBA00022729"/>
    </source>
</evidence>
<accession>A0A7J7K1J3</accession>
<dbReference type="PROSITE" id="PS50026">
    <property type="entry name" value="EGF_3"/>
    <property type="match status" value="1"/>
</dbReference>
<dbReference type="InterPro" id="IPR000152">
    <property type="entry name" value="EGF-type_Asp/Asn_hydroxyl_site"/>
</dbReference>
<dbReference type="PROSITE" id="PS01186">
    <property type="entry name" value="EGF_2"/>
    <property type="match status" value="1"/>
</dbReference>
<sequence>MKALAVVVVLAMAIGLEAQHDLDPLSGLSCPKAGYMFPDAENLCFVWFCERAGEAPIKRMCPKGVRVPTWWTGGEVGVCNIVNIVKHGGEPVCLRCAADDVQPDDSCAARPFPCDEGCTCVDIEHTHKCDCPVTLGVVGDGSVPAPVDHCSPEPCVNGGTCQNQWDGFFCFCPNGWTGHRCETSVCDWHPCLNGGTCVIDEIGYHCECTDCWGGSCCNETKPECGVEEPGCAPCYEGPDCKTRTNSCGCQPDLCVGGGVCVDGPKGATCEDCPDCFTGKDCKDPIKSCKCGNTCPLNARCEDLSDLLSHECICNECWEGKECDMPITSCTCNNPCSKIRLALWSTARYKLYPISIDFILAEFLLVFGNSSFHPQCGCADPCRAGANCEQIINTCECANPCSAGQECSKVGEELTCSCTDPCKTGPYCDQTVQTCACANPCVNGGICAEEAGALTCHSCDACFTGPYCNEKVVSCECNSPCGQSEVCNMVDGAPVCGCPDCMTGDYCDIPVDTCACNNPCNNKDTCQDVGGTAQCVCDCTGNESVESTPRHTKRSVNAPSVSSMLPERLAVFLTTSVKNLCICNNPCTADQQVCVDGPPGGHPICKIGNPSSGNAFTVVFEENDSEKSFREIPLELYLTPSVPDSGHRSVNIRSAGLKEDHHCYFNVNKTIEENSVLRFPVERCMMHNKTGLEKLAIRLTELNNDTMLVYGINKDRWTADGFLATPDVQAGSSFQTVSYAPAHISTQFAIIALFDDTDVTIELADDNDLPPPYNTRGRGLVRSTVTR</sequence>
<dbReference type="PROSITE" id="PS00010">
    <property type="entry name" value="ASX_HYDROXYL"/>
    <property type="match status" value="1"/>
</dbReference>
<feature type="chain" id="PRO_5029789461" description="EGF-like domain-containing protein" evidence="7">
    <location>
        <begin position="19"/>
        <end position="786"/>
    </location>
</feature>
<dbReference type="InterPro" id="IPR000742">
    <property type="entry name" value="EGF"/>
</dbReference>
<dbReference type="CDD" id="cd00054">
    <property type="entry name" value="EGF_CA"/>
    <property type="match status" value="1"/>
</dbReference>
<protein>
    <recommendedName>
        <fullName evidence="8">EGF-like domain-containing protein</fullName>
    </recommendedName>
</protein>
<evidence type="ECO:0000256" key="7">
    <source>
        <dbReference type="SAM" id="SignalP"/>
    </source>
</evidence>
<comment type="caution">
    <text evidence="6">Lacks conserved residue(s) required for the propagation of feature annotation.</text>
</comment>
<comment type="caution">
    <text evidence="9">The sequence shown here is derived from an EMBL/GenBank/DDBJ whole genome shotgun (WGS) entry which is preliminary data.</text>
</comment>